<dbReference type="InterPro" id="IPR036661">
    <property type="entry name" value="Luciferase-like_sf"/>
</dbReference>
<dbReference type="EMBL" id="FONV01000008">
    <property type="protein sequence ID" value="SFF27932.1"/>
    <property type="molecule type" value="Genomic_DNA"/>
</dbReference>
<dbReference type="Proteomes" id="UP000199645">
    <property type="component" value="Unassembled WGS sequence"/>
</dbReference>
<evidence type="ECO:0000256" key="4">
    <source>
        <dbReference type="ARBA" id="ARBA00023033"/>
    </source>
</evidence>
<keyword evidence="4" id="KW-0503">Monooxygenase</keyword>
<evidence type="ECO:0000313" key="6">
    <source>
        <dbReference type="EMBL" id="SFF27932.1"/>
    </source>
</evidence>
<keyword evidence="3" id="KW-0560">Oxidoreductase</keyword>
<dbReference type="GO" id="GO:0008726">
    <property type="term" value="F:alkanesulfonate monooxygenase activity"/>
    <property type="evidence" value="ECO:0007669"/>
    <property type="project" value="TreeGrafter"/>
</dbReference>
<sequence length="311" mass="32344">MVKLGVSLPQFSQFTPGADVAAAARALEEIGYDSLWAFERMLVPEDQSGVHGLYGVPGLAWPDIYRGVADALVTLSTAAAVTERITLASGVLVVPLHVPLRLARELATLDAFSGGRLVAGLGSGWSPDEFAASAPVPLSERGRALDDFLDIAAAVWGPNPVSFSTKRYEVSAADIGPKPAGHIPVLLGASAGADRALRRVVERADGWVASGVTPEQVTATLARLGEMASAAGRTTPISCAVQISVLGVTETSIEPRPPFAASIEQLVADVAAFTEAGADHVYLTLPAGLRDVKELIDRSAELYEGVRAAGI</sequence>
<keyword evidence="2" id="KW-0288">FMN</keyword>
<proteinExistence type="predicted"/>
<dbReference type="SUPFAM" id="SSF51679">
    <property type="entry name" value="Bacterial luciferase-like"/>
    <property type="match status" value="1"/>
</dbReference>
<dbReference type="Gene3D" id="3.20.20.30">
    <property type="entry name" value="Luciferase-like domain"/>
    <property type="match status" value="1"/>
</dbReference>
<evidence type="ECO:0000256" key="3">
    <source>
        <dbReference type="ARBA" id="ARBA00023002"/>
    </source>
</evidence>
<gene>
    <name evidence="6" type="ORF">SAMN05421541_10887</name>
</gene>
<dbReference type="Pfam" id="PF00296">
    <property type="entry name" value="Bac_luciferase"/>
    <property type="match status" value="1"/>
</dbReference>
<feature type="domain" description="Luciferase-like" evidence="5">
    <location>
        <begin position="17"/>
        <end position="245"/>
    </location>
</feature>
<keyword evidence="1" id="KW-0285">Flavoprotein</keyword>
<dbReference type="NCBIfam" id="TIGR03619">
    <property type="entry name" value="F420_Rv2161c"/>
    <property type="match status" value="1"/>
</dbReference>
<dbReference type="GO" id="GO:0046306">
    <property type="term" value="P:alkanesulfonate catabolic process"/>
    <property type="evidence" value="ECO:0007669"/>
    <property type="project" value="TreeGrafter"/>
</dbReference>
<dbReference type="STRING" id="35752.SAMN05421541_10887"/>
<dbReference type="OrthoDB" id="3206024at2"/>
<evidence type="ECO:0000259" key="5">
    <source>
        <dbReference type="Pfam" id="PF00296"/>
    </source>
</evidence>
<dbReference type="AlphaFoldDB" id="A0A1I2HE32"/>
<accession>A0A1I2HE32</accession>
<dbReference type="RefSeq" id="WP_093616857.1">
    <property type="nucleotide sequence ID" value="NZ_BOMT01000085.1"/>
</dbReference>
<dbReference type="InterPro" id="IPR050172">
    <property type="entry name" value="SsuD_RutA_monooxygenase"/>
</dbReference>
<reference evidence="6 7" key="1">
    <citation type="submission" date="2016-10" db="EMBL/GenBank/DDBJ databases">
        <authorList>
            <person name="de Groot N.N."/>
        </authorList>
    </citation>
    <scope>NUCLEOTIDE SEQUENCE [LARGE SCALE GENOMIC DNA]</scope>
    <source>
        <strain evidence="6 7">DSM 43019</strain>
    </source>
</reference>
<dbReference type="InterPro" id="IPR019921">
    <property type="entry name" value="Lucif-like_OxRdtase_Rv2161c"/>
</dbReference>
<dbReference type="InterPro" id="IPR011251">
    <property type="entry name" value="Luciferase-like_dom"/>
</dbReference>
<dbReference type="PANTHER" id="PTHR42847">
    <property type="entry name" value="ALKANESULFONATE MONOOXYGENASE"/>
    <property type="match status" value="1"/>
</dbReference>
<evidence type="ECO:0000313" key="7">
    <source>
        <dbReference type="Proteomes" id="UP000199645"/>
    </source>
</evidence>
<evidence type="ECO:0000256" key="2">
    <source>
        <dbReference type="ARBA" id="ARBA00022643"/>
    </source>
</evidence>
<dbReference type="PANTHER" id="PTHR42847:SF4">
    <property type="entry name" value="ALKANESULFONATE MONOOXYGENASE-RELATED"/>
    <property type="match status" value="1"/>
</dbReference>
<name>A0A1I2HE32_9ACTN</name>
<protein>
    <submittedName>
        <fullName evidence="6">Probable F420-dependent oxidoreductase, Rv2161c family</fullName>
    </submittedName>
</protein>
<keyword evidence="7" id="KW-1185">Reference proteome</keyword>
<evidence type="ECO:0000256" key="1">
    <source>
        <dbReference type="ARBA" id="ARBA00022630"/>
    </source>
</evidence>
<organism evidence="6 7">
    <name type="scientific">Actinoplanes philippinensis</name>
    <dbReference type="NCBI Taxonomy" id="35752"/>
    <lineage>
        <taxon>Bacteria</taxon>
        <taxon>Bacillati</taxon>
        <taxon>Actinomycetota</taxon>
        <taxon>Actinomycetes</taxon>
        <taxon>Micromonosporales</taxon>
        <taxon>Micromonosporaceae</taxon>
        <taxon>Actinoplanes</taxon>
    </lineage>
</organism>